<dbReference type="Proteomes" id="UP000619486">
    <property type="component" value="Unassembled WGS sequence"/>
</dbReference>
<reference evidence="2" key="1">
    <citation type="journal article" date="2014" name="Int. J. Syst. Evol. Microbiol.">
        <title>Complete genome sequence of Corynebacterium casei LMG S-19264T (=DSM 44701T), isolated from a smear-ripened cheese.</title>
        <authorList>
            <consortium name="US DOE Joint Genome Institute (JGI-PGF)"/>
            <person name="Walter F."/>
            <person name="Albersmeier A."/>
            <person name="Kalinowski J."/>
            <person name="Ruckert C."/>
        </authorList>
    </citation>
    <scope>NUCLEOTIDE SEQUENCE</scope>
    <source>
        <strain evidence="2">JCM 3172</strain>
    </source>
</reference>
<sequence>MCCTTAEGRGDRPGPQPSYEDVQSPRRGAGGSAAGVWGDEYGRHRPTYGVYEDDDDDADEYPYPVLDPKPWNPRSSSPLRSPGRARKDRRYSEYSAS</sequence>
<evidence type="ECO:0000256" key="1">
    <source>
        <dbReference type="SAM" id="MobiDB-lite"/>
    </source>
</evidence>
<organism evidence="2 3">
    <name type="scientific">Streptomyces purpureus</name>
    <dbReference type="NCBI Taxonomy" id="1951"/>
    <lineage>
        <taxon>Bacteria</taxon>
        <taxon>Bacillati</taxon>
        <taxon>Actinomycetota</taxon>
        <taxon>Actinomycetes</taxon>
        <taxon>Kitasatosporales</taxon>
        <taxon>Streptomycetaceae</taxon>
        <taxon>Streptomyces</taxon>
    </lineage>
</organism>
<feature type="compositionally biased region" description="Acidic residues" evidence="1">
    <location>
        <begin position="51"/>
        <end position="60"/>
    </location>
</feature>
<keyword evidence="3" id="KW-1185">Reference proteome</keyword>
<feature type="region of interest" description="Disordered" evidence="1">
    <location>
        <begin position="1"/>
        <end position="97"/>
    </location>
</feature>
<evidence type="ECO:0000313" key="3">
    <source>
        <dbReference type="Proteomes" id="UP000619486"/>
    </source>
</evidence>
<evidence type="ECO:0000313" key="2">
    <source>
        <dbReference type="EMBL" id="GGT40971.1"/>
    </source>
</evidence>
<protein>
    <submittedName>
        <fullName evidence="2">Uncharacterized protein</fullName>
    </submittedName>
</protein>
<feature type="compositionally biased region" description="Low complexity" evidence="1">
    <location>
        <begin position="72"/>
        <end position="82"/>
    </location>
</feature>
<dbReference type="EMBL" id="BMQQ01000014">
    <property type="protein sequence ID" value="GGT40971.1"/>
    <property type="molecule type" value="Genomic_DNA"/>
</dbReference>
<comment type="caution">
    <text evidence="2">The sequence shown here is derived from an EMBL/GenBank/DDBJ whole genome shotgun (WGS) entry which is preliminary data.</text>
</comment>
<reference evidence="2" key="2">
    <citation type="submission" date="2020-09" db="EMBL/GenBank/DDBJ databases">
        <authorList>
            <person name="Sun Q."/>
            <person name="Ohkuma M."/>
        </authorList>
    </citation>
    <scope>NUCLEOTIDE SEQUENCE</scope>
    <source>
        <strain evidence="2">JCM 3172</strain>
    </source>
</reference>
<proteinExistence type="predicted"/>
<accession>A0A918H5R7</accession>
<gene>
    <name evidence="2" type="ORF">GCM10014713_38330</name>
</gene>
<dbReference type="AlphaFoldDB" id="A0A918H5R7"/>
<name>A0A918H5R7_9ACTN</name>